<dbReference type="SMART" id="SM00935">
    <property type="entry name" value="OmpH"/>
    <property type="match status" value="1"/>
</dbReference>
<keyword evidence="3" id="KW-0175">Coiled coil</keyword>
<dbReference type="AlphaFoldDB" id="A0A4Q5LUB5"/>
<dbReference type="GO" id="GO:0005829">
    <property type="term" value="C:cytosol"/>
    <property type="evidence" value="ECO:0007669"/>
    <property type="project" value="TreeGrafter"/>
</dbReference>
<dbReference type="SUPFAM" id="SSF111384">
    <property type="entry name" value="OmpH-like"/>
    <property type="match status" value="1"/>
</dbReference>
<dbReference type="Proteomes" id="UP000293162">
    <property type="component" value="Unassembled WGS sequence"/>
</dbReference>
<dbReference type="Pfam" id="PF03938">
    <property type="entry name" value="OmpH"/>
    <property type="match status" value="1"/>
</dbReference>
<dbReference type="PANTHER" id="PTHR35089:SF1">
    <property type="entry name" value="CHAPERONE PROTEIN SKP"/>
    <property type="match status" value="1"/>
</dbReference>
<evidence type="ECO:0000256" key="1">
    <source>
        <dbReference type="ARBA" id="ARBA00009091"/>
    </source>
</evidence>
<feature type="coiled-coil region" evidence="3">
    <location>
        <begin position="41"/>
        <end position="112"/>
    </location>
</feature>
<dbReference type="InterPro" id="IPR024930">
    <property type="entry name" value="Skp_dom_sf"/>
</dbReference>
<comment type="caution">
    <text evidence="6">The sequence shown here is derived from an EMBL/GenBank/DDBJ whole genome shotgun (WGS) entry which is preliminary data.</text>
</comment>
<feature type="region of interest" description="Disordered" evidence="4">
    <location>
        <begin position="174"/>
        <end position="197"/>
    </location>
</feature>
<sequence>MKTKFFASLIAAIMFVGITANAQQKIGYTNVDFILNSLPDAKDIETKLKTEKAQYDKLLQDKVADFQKKYEDYQKNAATMSPVIKADREKELQNQNNAIQEFQQNSEGALQQKQQQLLAPVLDKIDKTIKDVAKENGYTYVFNTDAGPGTTPILLVAPDADNISDLVFKKLGVTPPAKTAATTNTPATTPAATPKKN</sequence>
<feature type="signal peptide" evidence="5">
    <location>
        <begin position="1"/>
        <end position="22"/>
    </location>
</feature>
<evidence type="ECO:0000256" key="5">
    <source>
        <dbReference type="SAM" id="SignalP"/>
    </source>
</evidence>
<dbReference type="RefSeq" id="WP_130023590.1">
    <property type="nucleotide sequence ID" value="NZ_SEWF01000050.1"/>
</dbReference>
<keyword evidence="2 5" id="KW-0732">Signal</keyword>
<dbReference type="Gene3D" id="3.30.910.20">
    <property type="entry name" value="Skp domain"/>
    <property type="match status" value="1"/>
</dbReference>
<reference evidence="6 7" key="1">
    <citation type="submission" date="2019-02" db="EMBL/GenBank/DDBJ databases">
        <title>Bacterial novel species Emticicia sp. 17J42-9 isolated from soil.</title>
        <authorList>
            <person name="Jung H.-Y."/>
        </authorList>
    </citation>
    <scope>NUCLEOTIDE SEQUENCE [LARGE SCALE GENOMIC DNA]</scope>
    <source>
        <strain evidence="6 7">17J42-9</strain>
    </source>
</reference>
<protein>
    <submittedName>
        <fullName evidence="6">OmpH family outer membrane protein</fullName>
    </submittedName>
</protein>
<dbReference type="PANTHER" id="PTHR35089">
    <property type="entry name" value="CHAPERONE PROTEIN SKP"/>
    <property type="match status" value="1"/>
</dbReference>
<evidence type="ECO:0000256" key="2">
    <source>
        <dbReference type="ARBA" id="ARBA00022729"/>
    </source>
</evidence>
<proteinExistence type="inferred from homology"/>
<organism evidence="6 7">
    <name type="scientific">Emticicia agri</name>
    <dbReference type="NCBI Taxonomy" id="2492393"/>
    <lineage>
        <taxon>Bacteria</taxon>
        <taxon>Pseudomonadati</taxon>
        <taxon>Bacteroidota</taxon>
        <taxon>Cytophagia</taxon>
        <taxon>Cytophagales</taxon>
        <taxon>Leadbetterellaceae</taxon>
        <taxon>Emticicia</taxon>
    </lineage>
</organism>
<name>A0A4Q5LUB5_9BACT</name>
<gene>
    <name evidence="6" type="ORF">EWM59_22930</name>
</gene>
<dbReference type="GO" id="GO:0050821">
    <property type="term" value="P:protein stabilization"/>
    <property type="evidence" value="ECO:0007669"/>
    <property type="project" value="TreeGrafter"/>
</dbReference>
<comment type="similarity">
    <text evidence="1">Belongs to the Skp family.</text>
</comment>
<keyword evidence="7" id="KW-1185">Reference proteome</keyword>
<dbReference type="InterPro" id="IPR005632">
    <property type="entry name" value="Chaperone_Skp"/>
</dbReference>
<accession>A0A4Q5LUB5</accession>
<dbReference type="GO" id="GO:0051082">
    <property type="term" value="F:unfolded protein binding"/>
    <property type="evidence" value="ECO:0007669"/>
    <property type="project" value="InterPro"/>
</dbReference>
<dbReference type="OrthoDB" id="1493480at2"/>
<evidence type="ECO:0000313" key="6">
    <source>
        <dbReference type="EMBL" id="RYU93258.1"/>
    </source>
</evidence>
<dbReference type="EMBL" id="SEWF01000050">
    <property type="protein sequence ID" value="RYU93258.1"/>
    <property type="molecule type" value="Genomic_DNA"/>
</dbReference>
<feature type="chain" id="PRO_5020482467" evidence="5">
    <location>
        <begin position="23"/>
        <end position="197"/>
    </location>
</feature>
<evidence type="ECO:0000256" key="4">
    <source>
        <dbReference type="SAM" id="MobiDB-lite"/>
    </source>
</evidence>
<evidence type="ECO:0000256" key="3">
    <source>
        <dbReference type="SAM" id="Coils"/>
    </source>
</evidence>
<evidence type="ECO:0000313" key="7">
    <source>
        <dbReference type="Proteomes" id="UP000293162"/>
    </source>
</evidence>